<feature type="region of interest" description="Disordered" evidence="1">
    <location>
        <begin position="3433"/>
        <end position="3516"/>
    </location>
</feature>
<feature type="compositionally biased region" description="Basic residues" evidence="1">
    <location>
        <begin position="1624"/>
        <end position="1640"/>
    </location>
</feature>
<feature type="region of interest" description="Disordered" evidence="1">
    <location>
        <begin position="2513"/>
        <end position="2584"/>
    </location>
</feature>
<feature type="region of interest" description="Disordered" evidence="1">
    <location>
        <begin position="1448"/>
        <end position="1476"/>
    </location>
</feature>
<feature type="region of interest" description="Disordered" evidence="1">
    <location>
        <begin position="3013"/>
        <end position="3036"/>
    </location>
</feature>
<feature type="compositionally biased region" description="Low complexity" evidence="1">
    <location>
        <begin position="45"/>
        <end position="71"/>
    </location>
</feature>
<feature type="region of interest" description="Disordered" evidence="1">
    <location>
        <begin position="3313"/>
        <end position="3339"/>
    </location>
</feature>
<feature type="compositionally biased region" description="Low complexity" evidence="1">
    <location>
        <begin position="2659"/>
        <end position="2673"/>
    </location>
</feature>
<feature type="compositionally biased region" description="Polar residues" evidence="1">
    <location>
        <begin position="1026"/>
        <end position="1041"/>
    </location>
</feature>
<feature type="compositionally biased region" description="Polar residues" evidence="1">
    <location>
        <begin position="2237"/>
        <end position="2248"/>
    </location>
</feature>
<feature type="compositionally biased region" description="Low complexity" evidence="1">
    <location>
        <begin position="3314"/>
        <end position="3336"/>
    </location>
</feature>
<feature type="compositionally biased region" description="Low complexity" evidence="1">
    <location>
        <begin position="2571"/>
        <end position="2583"/>
    </location>
</feature>
<feature type="domain" description="C2H2-type" evidence="2">
    <location>
        <begin position="2856"/>
        <end position="2877"/>
    </location>
</feature>
<feature type="compositionally biased region" description="Polar residues" evidence="1">
    <location>
        <begin position="3467"/>
        <end position="3477"/>
    </location>
</feature>
<feature type="compositionally biased region" description="Polar residues" evidence="1">
    <location>
        <begin position="901"/>
        <end position="915"/>
    </location>
</feature>
<feature type="region of interest" description="Disordered" evidence="1">
    <location>
        <begin position="2345"/>
        <end position="2372"/>
    </location>
</feature>
<sequence length="3559" mass="383243">MKRASLSSGKDKGHVTKRTASLRGNEQATPSTTGKLASTRQAENAKSLSSQKASSLSTRAAASARSQSAPATKSHASLKRSGLSSPQSRDSPDGKRRKLCSNVQRGRPRKLSLQGTKANTLAEKERKRMAEMKKLVTTDGFWATSSSFREAGNSKVERRASGSKRASRTSTPEGVSSGRKSVVVSTVSQTTSQQIRPVKSEREPNSAQSKIEKEPAAVSSTTSELKRLQTTDGFWSPSSILSESRDTSPASTSSLERSFRHRSQQKKSSSVSVTSLVTENQYGSDITRLKPTEAKTTPVRPSSAPESLAAGRLIGARGGRSRSSHSRANFVANTLKKNSFLHRSPTRFVRSRGMLPTRKFVKTRKRGQETDSGGADLLSLQAQSEVLKKNLRPRRGEEEEEKEEVVDKTKPDTKTSHDLRKRQPVTMGRKPEESKTSKSIQSKSKEEIKGEKEKDRGHSKRSDSAISSPASSLERKSRKSEAAQERRIPQRRRTRLKSAGSADVSTQVNQKRTEGLSSGIVTGSDSPNYSSSTTLLQQSTSSKLVMSDLLGSGELKRLDTTPGFWAPTPDVSHVLGLAHRRRSPASSPRACRRSTVSKSQLSPKKQESSLLQLRKKKLSVLQKQRQVKQQTNKEEQRANNVSLQTVDTESKKPKRKRFIFGVKKKKWHGILVKKKPLSPNTELPASNYEDGVCAEETEQVMSGNVLTDMVSDTERSSSSTVNQSVAQSDFSNIPVSGFNAESNMSDIMLNKFEVAEDKLESPSSHKMLTNEEKIALTSSEKHPAPNVSSRLVKVSSDKVECPEHVTETDVKTVSSVEAMQKEASANDLTSLVNTVKRTLPLVVSEKMEKVQTVLATCPASDASSVSCKGKLVEDASGKDLSSPAEINDAAPADCKHDQESVKTGQNYNAAQGQHTSKSKSSHASPVEAAQEGTVQETEGQCFEADAESRGLPATTVGDKDDCLESYPLTSLSQSQGQDSSVQNKDADSSIVEKNSRIADTLETDVNVVKTRLGSDLLMGKAADEASMSSEATKVTEINQTECVKENENEARPADVVKKKEMGIKQDDSVREKDVQIKPSDTAKKDVEIEPADSAKEKDIEIKPPDFAKEKDIEIKPADFAKEKEDIEPANSLKDEDVSIKPASSAKEDAKIEPADNMQEKVLEINPANSPMEEDIEIKSTDSVKKNDVGIKPAENEKDVELKHANSTKKNEIEIEADDSVCENELQTDQDQSVTDLESNTVGNDAMIKEGIEKKLTEFARGEGMEAKITECSGEAVLTMRSTDQATATCGEDSKSLIAGNDEKFRSCTNSALDVCRQSVDTASLVSNNNLEGNESVASKGGEDTKVLQTGAPEEISQTFSASKVSLKSDVDASRTCPVEPKVTDVDIVCSVSLQTSQVTQTDQAAIPSQPEGHPVLSSLTTLPEAVHSKKPRLASSPVETGVHKIETAASETKSTSSGGAPVRTVMTKSDPRRKVYKKRRNAWKRGIVQRATKMYRKSALSSENIPSQSTLSEPNGVKDESGVFNDDGEIAPLEDQTLVTDSQNLTNTIRNAKKTAKELRKSAMLRRLQTDANLAGGAFNDTDLRSSGRNLREIVPKTNTKTIPVLRKKIASDVNVIDASHKFKIKDKRSPGRPRKRKRKFGDTLPKLVLSTAPTEGNAPRRWYKTPPRLSPQPMAGSGSPRDQGVGCKYSDFVSESVDDSDLHLYLSGVSDEEPSPAKSVGGSDLRDTYKPIDLADPKAVNGTTEAKEGLDSLPLNQSWTQPVDSATPPKKMKGRKGRPPGIPMTEEEKNKVRSKLIARYDDYASFKMPRTARKSTFTPSLYLAPSTSPFSPKKLSLRQKTTRSPLEMLEMKRKQEEAIYDMEEEKRLAKRINRLEKRNSQASPDESFEEDAEDLEWEIKDCAVVLNDFVKKLHLESIDIPSSGGEEARLDEEQKSEGAEDVSSAVEEDWCANLEDFHDDGDEEWTADGQRREKRPCIPRLKLKRVPKLGKKKVKGHKSKKRPKFICPQQDAQQPLKLVIKTEMPSSCSSEVSARSEPAVNVLTMQRKGFEGSFVDFLQGKTTNEFMNVGTKRAQQFRPASCSSGINNNDKSGVSDGRLIMNLGDVGSLKPKSPPKQTASPVAGPGVTSEQMSSANDDMGAMQSSYTKNSCGEKQNNASAGSEKSLTLSPITNDMEGSNAAAYACDSETSSNITVEVCSSTGVQSESESSKSVESPINNNNNNNNNKVVSPKVPQQMPQVSATSKSSIPLKDNSAGSAVPVPKPPSTSSLPEGWKVKVIHPTANGGVDEEQHQGGTSVRVIGSPRGGTQVAGSVVVAGGDGSGQGGQSPPVVISVLVSSGAATAGASNHGPGVVVRPGNTAPSMGTPASSNRRRYVCTHCGFSTNVRADAEHHVLDLHPSSSIFACSLCKENTYYSDAEIKQHAALVHPSRTRPYRRLPDFYDAEKLSSSAAGCEDGMFELGGSVFPDSHAAEESSPVDHRQRAKDYLQLQEGLKEKRSAEADSTTAADYMECEQQQEQKDQVSSGQLTGSSHTDAEAESSPREGEDSSSSTSAAGQSDAKFTCPENDPSHISSSAIGSSWSTTEDSTVCCDAIKNADCAEQRSSVDLKAVNQTRADESCGSDRSSLKIVEVVSLSNSEGIQDAGQELHESSKGEANSSVSHVDSEESSSISAGQGISVSSSLAVAVPSSSSLATSAAATSDTPSLSSVTTSSSSSSSVPPEADQSVPAPVTTASASSHLGGGLPLSYKCSACRVHTPYLLMMVKHLKAKHPHMGCFSCPYCKVYAPGTEQPESFVTQKQLRTHIRKFHPEKTGRNEIALSARAKQFVEAMVLPASSECIQVGSRLVLEEDIHTCTYCSLKMTSLASVYEHLNEVHADLFEFVCPICQSFKSKDLEEISAHSLEVHLSEVETDKVHVSVPKNLFSVLKCISKGGKYIEKQLDGLNSSSAEATDSSKSSTPAPVLPSSQEPPAGSTTASTSVSAATTLAMTIENASAPLDLTSASHSINRAPETNLSPAVAPPPAHMGMKSPARVPPAQLNFSSSLFDTSSLSIPPQMVVAAMSGSSGATPVPVAAASSFLSPRTGKSHQGKHSNKQTKTTSPAAARALPVLNIPTIKPRPQPPSSVLARQKVSVDEPLRTSFQPAAAARPPAISHTSATSTLQPPQSTRLNLSVTTTSFDDLPDDEPNPDAFKIFNLQPTPPPLVNSPASLNALHSPSPVPSPSSSVVPTVFPPVSTQLSSGFIQGPIVGFPAGMVISQTLLPPHASSSISQQQQQALFYSAGPSSTALSGIPTSLGSEANTNSLLSKLKQFPSASPSSLSGSSQRPKSASAASSTTQLLKEQQKRELFLLKQRHHQQKLTGLAASGFPIEQQPEDTVPDYHRLLAKEKQKQVRMKQLQALQQARQQQQFAHQQQMLQRAVLNQHQHQARLLAQQAQAQGRPFPPLPAPTQAWLQHQQHNQQQQQDNLPPNTNDFPVSSAPLHAPLAPPSSSSSPLITATGSVISPSRPTKGVHKRSSSLYQCPYCPTTVTLKALDVASHIHQKHPGSQVVFKKATAS</sequence>
<reference evidence="3 4" key="1">
    <citation type="journal article" date="2021" name="Elife">
        <title>Chloroplast acquisition without the gene transfer in kleptoplastic sea slugs, Plakobranchus ocellatus.</title>
        <authorList>
            <person name="Maeda T."/>
            <person name="Takahashi S."/>
            <person name="Yoshida T."/>
            <person name="Shimamura S."/>
            <person name="Takaki Y."/>
            <person name="Nagai Y."/>
            <person name="Toyoda A."/>
            <person name="Suzuki Y."/>
            <person name="Arimoto A."/>
            <person name="Ishii H."/>
            <person name="Satoh N."/>
            <person name="Nishiyama T."/>
            <person name="Hasebe M."/>
            <person name="Maruyama T."/>
            <person name="Minagawa J."/>
            <person name="Obokata J."/>
            <person name="Shigenobu S."/>
        </authorList>
    </citation>
    <scope>NUCLEOTIDE SEQUENCE [LARGE SCALE GENOMIC DNA]</scope>
</reference>
<feature type="compositionally biased region" description="Basic and acidic residues" evidence="1">
    <location>
        <begin position="198"/>
        <end position="215"/>
    </location>
</feature>
<feature type="compositionally biased region" description="Low complexity" evidence="1">
    <location>
        <begin position="3456"/>
        <end position="3466"/>
    </location>
</feature>
<feature type="compositionally biased region" description="Polar residues" evidence="1">
    <location>
        <begin position="2523"/>
        <end position="2534"/>
    </location>
</feature>
<feature type="region of interest" description="Disordered" evidence="1">
    <location>
        <begin position="1624"/>
        <end position="1689"/>
    </location>
</feature>
<dbReference type="PROSITE" id="PS00028">
    <property type="entry name" value="ZINC_FINGER_C2H2_1"/>
    <property type="match status" value="1"/>
</dbReference>
<feature type="region of interest" description="Disordered" evidence="1">
    <location>
        <begin position="579"/>
        <end position="609"/>
    </location>
</feature>
<feature type="region of interest" description="Disordered" evidence="1">
    <location>
        <begin position="2203"/>
        <end position="2275"/>
    </location>
</feature>
<evidence type="ECO:0000313" key="3">
    <source>
        <dbReference type="EMBL" id="GFR67613.1"/>
    </source>
</evidence>
<dbReference type="SMART" id="SM00355">
    <property type="entry name" value="ZnF_C2H2"/>
    <property type="match status" value="7"/>
</dbReference>
<feature type="compositionally biased region" description="Basic and acidic residues" evidence="1">
    <location>
        <begin position="1145"/>
        <end position="1158"/>
    </location>
</feature>
<feature type="compositionally biased region" description="Polar residues" evidence="1">
    <location>
        <begin position="18"/>
        <end position="44"/>
    </location>
</feature>
<feature type="region of interest" description="Disordered" evidence="1">
    <location>
        <begin position="1498"/>
        <end position="1522"/>
    </location>
</feature>
<feature type="compositionally biased region" description="Basic residues" evidence="1">
    <location>
        <begin position="3086"/>
        <end position="3096"/>
    </location>
</feature>
<feature type="compositionally biased region" description="Basic and acidic residues" evidence="1">
    <location>
        <begin position="443"/>
        <end position="463"/>
    </location>
</feature>
<feature type="compositionally biased region" description="Polar residues" evidence="1">
    <location>
        <begin position="3155"/>
        <end position="3169"/>
    </location>
</feature>
<evidence type="ECO:0000256" key="1">
    <source>
        <dbReference type="SAM" id="MobiDB-lite"/>
    </source>
</evidence>
<proteinExistence type="predicted"/>
<feature type="region of interest" description="Disordered" evidence="1">
    <location>
        <begin position="875"/>
        <end position="992"/>
    </location>
</feature>
<feature type="region of interest" description="Disordered" evidence="1">
    <location>
        <begin position="624"/>
        <end position="649"/>
    </location>
</feature>
<feature type="region of interest" description="Disordered" evidence="1">
    <location>
        <begin position="144"/>
        <end position="327"/>
    </location>
</feature>
<feature type="region of interest" description="Disordered" evidence="1">
    <location>
        <begin position="2698"/>
        <end position="2737"/>
    </location>
</feature>
<feature type="region of interest" description="Disordered" evidence="1">
    <location>
        <begin position="1"/>
        <end position="126"/>
    </location>
</feature>
<feature type="compositionally biased region" description="Basic and acidic residues" evidence="1">
    <location>
        <begin position="1927"/>
        <end position="1939"/>
    </location>
</feature>
<feature type="compositionally biased region" description="Polar residues" evidence="1">
    <location>
        <begin position="967"/>
        <end position="983"/>
    </location>
</feature>
<feature type="compositionally biased region" description="Polar residues" evidence="1">
    <location>
        <begin position="638"/>
        <end position="647"/>
    </location>
</feature>
<feature type="compositionally biased region" description="Polar residues" evidence="1">
    <location>
        <begin position="230"/>
        <end position="256"/>
    </location>
</feature>
<feature type="compositionally biased region" description="Low complexity" evidence="1">
    <location>
        <begin position="530"/>
        <end position="541"/>
    </location>
</feature>
<feature type="compositionally biased region" description="Polar residues" evidence="1">
    <location>
        <begin position="1499"/>
        <end position="1513"/>
    </location>
</feature>
<keyword evidence="4" id="KW-1185">Reference proteome</keyword>
<feature type="compositionally biased region" description="Polar residues" evidence="1">
    <location>
        <begin position="1755"/>
        <end position="1765"/>
    </location>
</feature>
<feature type="region of interest" description="Disordered" evidence="1">
    <location>
        <begin position="1708"/>
        <end position="1791"/>
    </location>
</feature>
<feature type="region of interest" description="Disordered" evidence="1">
    <location>
        <begin position="3080"/>
        <end position="3105"/>
    </location>
</feature>
<feature type="compositionally biased region" description="Polar residues" evidence="1">
    <location>
        <begin position="3498"/>
        <end position="3509"/>
    </location>
</feature>
<comment type="caution">
    <text evidence="3">The sequence shown here is derived from an EMBL/GenBank/DDBJ whole genome shotgun (WGS) entry which is preliminary data.</text>
</comment>
<feature type="compositionally biased region" description="Low complexity" evidence="1">
    <location>
        <begin position="2203"/>
        <end position="2227"/>
    </location>
</feature>
<protein>
    <recommendedName>
        <fullName evidence="2">C2H2-type domain-containing protein</fullName>
    </recommendedName>
</protein>
<dbReference type="InterPro" id="IPR013087">
    <property type="entry name" value="Znf_C2H2_type"/>
</dbReference>
<feature type="compositionally biased region" description="Polar residues" evidence="1">
    <location>
        <begin position="274"/>
        <end position="284"/>
    </location>
</feature>
<evidence type="ECO:0000259" key="2">
    <source>
        <dbReference type="PROSITE" id="PS00028"/>
    </source>
</evidence>
<accession>A0AAV4F2M6</accession>
<feature type="region of interest" description="Disordered" evidence="1">
    <location>
        <begin position="2645"/>
        <end position="2673"/>
    </location>
</feature>
<feature type="compositionally biased region" description="Polar residues" evidence="1">
    <location>
        <begin position="503"/>
        <end position="529"/>
    </location>
</feature>
<feature type="region of interest" description="Disordered" evidence="1">
    <location>
        <begin position="1023"/>
        <end position="1158"/>
    </location>
</feature>
<feature type="compositionally biased region" description="Polar residues" evidence="1">
    <location>
        <begin position="2129"/>
        <end position="2174"/>
    </location>
</feature>
<dbReference type="EMBL" id="BMAT01011153">
    <property type="protein sequence ID" value="GFR67613.1"/>
    <property type="molecule type" value="Genomic_DNA"/>
</dbReference>
<feature type="region of interest" description="Disordered" evidence="1">
    <location>
        <begin position="2079"/>
        <end position="2174"/>
    </location>
</feature>
<feature type="compositionally biased region" description="Low complexity" evidence="1">
    <location>
        <begin position="1448"/>
        <end position="1460"/>
    </location>
</feature>
<gene>
    <name evidence="3" type="ORF">ElyMa_005587600</name>
</gene>
<feature type="region of interest" description="Disordered" evidence="1">
    <location>
        <begin position="2948"/>
        <end position="2981"/>
    </location>
</feature>
<feature type="compositionally biased region" description="Low complexity" evidence="1">
    <location>
        <begin position="2698"/>
        <end position="2719"/>
    </location>
</feature>
<organism evidence="3 4">
    <name type="scientific">Elysia marginata</name>
    <dbReference type="NCBI Taxonomy" id="1093978"/>
    <lineage>
        <taxon>Eukaryota</taxon>
        <taxon>Metazoa</taxon>
        <taxon>Spiralia</taxon>
        <taxon>Lophotrochozoa</taxon>
        <taxon>Mollusca</taxon>
        <taxon>Gastropoda</taxon>
        <taxon>Heterobranchia</taxon>
        <taxon>Euthyneura</taxon>
        <taxon>Panpulmonata</taxon>
        <taxon>Sacoglossa</taxon>
        <taxon>Placobranchoidea</taxon>
        <taxon>Plakobranchidae</taxon>
        <taxon>Elysia</taxon>
    </lineage>
</organism>
<name>A0AAV4F2M6_9GAST</name>
<feature type="compositionally biased region" description="Basic and acidic residues" evidence="1">
    <location>
        <begin position="2535"/>
        <end position="2547"/>
    </location>
</feature>
<feature type="compositionally biased region" description="Basic and acidic residues" evidence="1">
    <location>
        <begin position="405"/>
        <end position="418"/>
    </location>
</feature>
<feature type="compositionally biased region" description="Basic and acidic residues" evidence="1">
    <location>
        <begin position="473"/>
        <end position="488"/>
    </location>
</feature>
<feature type="compositionally biased region" description="Polar residues" evidence="1">
    <location>
        <begin position="2361"/>
        <end position="2371"/>
    </location>
</feature>
<evidence type="ECO:0000313" key="4">
    <source>
        <dbReference type="Proteomes" id="UP000762676"/>
    </source>
</evidence>
<feature type="compositionally biased region" description="Basic and acidic residues" evidence="1">
    <location>
        <begin position="1042"/>
        <end position="1138"/>
    </location>
</feature>
<feature type="compositionally biased region" description="Polar residues" evidence="1">
    <location>
        <begin position="2082"/>
        <end position="2093"/>
    </location>
</feature>
<feature type="compositionally biased region" description="Low complexity" evidence="1">
    <location>
        <begin position="175"/>
        <end position="194"/>
    </location>
</feature>
<dbReference type="Proteomes" id="UP000762676">
    <property type="component" value="Unassembled WGS sequence"/>
</dbReference>
<feature type="compositionally biased region" description="Basic and acidic residues" evidence="1">
    <location>
        <begin position="1725"/>
        <end position="1737"/>
    </location>
</feature>
<dbReference type="Gene3D" id="3.30.160.60">
    <property type="entry name" value="Classic Zinc Finger"/>
    <property type="match status" value="2"/>
</dbReference>
<feature type="region of interest" description="Disordered" evidence="1">
    <location>
        <begin position="1922"/>
        <end position="1945"/>
    </location>
</feature>
<feature type="region of interest" description="Disordered" evidence="1">
    <location>
        <begin position="347"/>
        <end position="541"/>
    </location>
</feature>
<feature type="compositionally biased region" description="Low complexity" evidence="1">
    <location>
        <begin position="2549"/>
        <end position="2561"/>
    </location>
</feature>
<feature type="compositionally biased region" description="Low complexity" evidence="1">
    <location>
        <begin position="3479"/>
        <end position="3497"/>
    </location>
</feature>
<feature type="region of interest" description="Disordered" evidence="1">
    <location>
        <begin position="3142"/>
        <end position="3169"/>
    </location>
</feature>
<feature type="region of interest" description="Disordered" evidence="1">
    <location>
        <begin position="3206"/>
        <end position="3226"/>
    </location>
</feature>
<feature type="compositionally biased region" description="Low complexity" evidence="1">
    <location>
        <begin position="2948"/>
        <end position="2960"/>
    </location>
</feature>